<proteinExistence type="predicted"/>
<comment type="caution">
    <text evidence="1">The sequence shown here is derived from an EMBL/GenBank/DDBJ whole genome shotgun (WGS) entry which is preliminary data.</text>
</comment>
<dbReference type="Proteomes" id="UP000592180">
    <property type="component" value="Unassembled WGS sequence"/>
</dbReference>
<keyword evidence="2" id="KW-1185">Reference proteome</keyword>
<dbReference type="RefSeq" id="WP_184182821.1">
    <property type="nucleotide sequence ID" value="NZ_JACHLE010000001.1"/>
</dbReference>
<reference evidence="1 2" key="1">
    <citation type="submission" date="2020-08" db="EMBL/GenBank/DDBJ databases">
        <title>Functional genomics of gut bacteria from endangered species of beetles.</title>
        <authorList>
            <person name="Carlos-Shanley C."/>
        </authorList>
    </citation>
    <scope>NUCLEOTIDE SEQUENCE [LARGE SCALE GENOMIC DNA]</scope>
    <source>
        <strain evidence="1 2">S00151</strain>
    </source>
</reference>
<accession>A0A840K9Z5</accession>
<organism evidence="1 2">
    <name type="scientific">Chryseobacterium defluvii</name>
    <dbReference type="NCBI Taxonomy" id="160396"/>
    <lineage>
        <taxon>Bacteria</taxon>
        <taxon>Pseudomonadati</taxon>
        <taxon>Bacteroidota</taxon>
        <taxon>Flavobacteriia</taxon>
        <taxon>Flavobacteriales</taxon>
        <taxon>Weeksellaceae</taxon>
        <taxon>Chryseobacterium group</taxon>
        <taxon>Chryseobacterium</taxon>
    </lineage>
</organism>
<evidence type="ECO:0000313" key="2">
    <source>
        <dbReference type="Proteomes" id="UP000592180"/>
    </source>
</evidence>
<name>A0A840K9Z5_9FLAO</name>
<gene>
    <name evidence="1" type="ORF">HNP38_000099</name>
</gene>
<evidence type="ECO:0000313" key="1">
    <source>
        <dbReference type="EMBL" id="MBB4804827.1"/>
    </source>
</evidence>
<dbReference type="EMBL" id="JACHLE010000001">
    <property type="protein sequence ID" value="MBB4804827.1"/>
    <property type="molecule type" value="Genomic_DNA"/>
</dbReference>
<sequence length="112" mass="12548">MQNNNTDFQFNEKVTLTGIYTKSIMSKKGEGDHLGHYKIIVNDSLEVNLLPPYLKEAVRPKQEAREFEGKKVTVTGIITESTAFSKPSLEDPPLTVNIPCFVTIEAIHLAEE</sequence>
<dbReference type="AlphaFoldDB" id="A0A840K9Z5"/>
<protein>
    <submittedName>
        <fullName evidence="1">Uncharacterized protein</fullName>
    </submittedName>
</protein>